<dbReference type="Proteomes" id="UP000054248">
    <property type="component" value="Unassembled WGS sequence"/>
</dbReference>
<dbReference type="InterPro" id="IPR001810">
    <property type="entry name" value="F-box_dom"/>
</dbReference>
<evidence type="ECO:0000313" key="3">
    <source>
        <dbReference type="Proteomes" id="UP000054248"/>
    </source>
</evidence>
<feature type="domain" description="F-box" evidence="1">
    <location>
        <begin position="5"/>
        <end position="53"/>
    </location>
</feature>
<proteinExistence type="predicted"/>
<protein>
    <recommendedName>
        <fullName evidence="1">F-box domain-containing protein</fullName>
    </recommendedName>
</protein>
<evidence type="ECO:0000259" key="1">
    <source>
        <dbReference type="Pfam" id="PF12937"/>
    </source>
</evidence>
<dbReference type="InterPro" id="IPR032675">
    <property type="entry name" value="LRR_dom_sf"/>
</dbReference>
<dbReference type="SUPFAM" id="SSF52047">
    <property type="entry name" value="RNI-like"/>
    <property type="match status" value="1"/>
</dbReference>
<keyword evidence="3" id="KW-1185">Reference proteome</keyword>
<dbReference type="OrthoDB" id="2269034at2759"/>
<organism evidence="2 3">
    <name type="scientific">Tulasnella calospora MUT 4182</name>
    <dbReference type="NCBI Taxonomy" id="1051891"/>
    <lineage>
        <taxon>Eukaryota</taxon>
        <taxon>Fungi</taxon>
        <taxon>Dikarya</taxon>
        <taxon>Basidiomycota</taxon>
        <taxon>Agaricomycotina</taxon>
        <taxon>Agaricomycetes</taxon>
        <taxon>Cantharellales</taxon>
        <taxon>Tulasnellaceae</taxon>
        <taxon>Tulasnella</taxon>
    </lineage>
</organism>
<sequence length="317" mass="36084">MENSIDKLPPELLVEIFVIFLGGIVEWRFEKLHTLAKVCKRWRDIVLATTQLWCGIQSRQDPRHSEQVIKRNPLGPLVVQSNSQAWLENKAAQSRPSRWIALVYYGDHYFSSLPRILNSATSLQHLTIALDFGGFSPTASTIPNPAKLRTLHLRSFYVPWAGLNSLRIESLWLERLRPSPTDDQIFGVLRSSPCLRHLVLREFYPSDDTLLMPPLPEPLESGPINLPYIETLVVEWVPSSLSHSLLWRLHVPSCKILHLSGCHSTHFTAASSSELPKTFRRILMTSKQIRLKYTARSNDGSGPLEIRTLSPPDFTPR</sequence>
<gene>
    <name evidence="2" type="ORF">M407DRAFT_17187</name>
</gene>
<evidence type="ECO:0000313" key="2">
    <source>
        <dbReference type="EMBL" id="KIO33919.1"/>
    </source>
</evidence>
<dbReference type="Pfam" id="PF12937">
    <property type="entry name" value="F-box-like"/>
    <property type="match status" value="1"/>
</dbReference>
<reference evidence="3" key="2">
    <citation type="submission" date="2015-01" db="EMBL/GenBank/DDBJ databases">
        <title>Evolutionary Origins and Diversification of the Mycorrhizal Mutualists.</title>
        <authorList>
            <consortium name="DOE Joint Genome Institute"/>
            <consortium name="Mycorrhizal Genomics Consortium"/>
            <person name="Kohler A."/>
            <person name="Kuo A."/>
            <person name="Nagy L.G."/>
            <person name="Floudas D."/>
            <person name="Copeland A."/>
            <person name="Barry K.W."/>
            <person name="Cichocki N."/>
            <person name="Veneault-Fourrey C."/>
            <person name="LaButti K."/>
            <person name="Lindquist E.A."/>
            <person name="Lipzen A."/>
            <person name="Lundell T."/>
            <person name="Morin E."/>
            <person name="Murat C."/>
            <person name="Riley R."/>
            <person name="Ohm R."/>
            <person name="Sun H."/>
            <person name="Tunlid A."/>
            <person name="Henrissat B."/>
            <person name="Grigoriev I.V."/>
            <person name="Hibbett D.S."/>
            <person name="Martin F."/>
        </authorList>
    </citation>
    <scope>NUCLEOTIDE SEQUENCE [LARGE SCALE GENOMIC DNA]</scope>
    <source>
        <strain evidence="3">MUT 4182</strain>
    </source>
</reference>
<dbReference type="Gene3D" id="3.80.10.10">
    <property type="entry name" value="Ribonuclease Inhibitor"/>
    <property type="match status" value="1"/>
</dbReference>
<dbReference type="EMBL" id="KN822945">
    <property type="protein sequence ID" value="KIO33919.1"/>
    <property type="molecule type" value="Genomic_DNA"/>
</dbReference>
<accession>A0A0C3QXT2</accession>
<name>A0A0C3QXT2_9AGAM</name>
<dbReference type="AlphaFoldDB" id="A0A0C3QXT2"/>
<dbReference type="HOGENOM" id="CLU_877708_0_0_1"/>
<dbReference type="Gene3D" id="1.20.1280.50">
    <property type="match status" value="1"/>
</dbReference>
<reference evidence="2 3" key="1">
    <citation type="submission" date="2014-04" db="EMBL/GenBank/DDBJ databases">
        <authorList>
            <consortium name="DOE Joint Genome Institute"/>
            <person name="Kuo A."/>
            <person name="Girlanda M."/>
            <person name="Perotto S."/>
            <person name="Kohler A."/>
            <person name="Nagy L.G."/>
            <person name="Floudas D."/>
            <person name="Copeland A."/>
            <person name="Barry K.W."/>
            <person name="Cichocki N."/>
            <person name="Veneault-Fourrey C."/>
            <person name="LaButti K."/>
            <person name="Lindquist E.A."/>
            <person name="Lipzen A."/>
            <person name="Lundell T."/>
            <person name="Morin E."/>
            <person name="Murat C."/>
            <person name="Sun H."/>
            <person name="Tunlid A."/>
            <person name="Henrissat B."/>
            <person name="Grigoriev I.V."/>
            <person name="Hibbett D.S."/>
            <person name="Martin F."/>
            <person name="Nordberg H.P."/>
            <person name="Cantor M.N."/>
            <person name="Hua S.X."/>
        </authorList>
    </citation>
    <scope>NUCLEOTIDE SEQUENCE [LARGE SCALE GENOMIC DNA]</scope>
    <source>
        <strain evidence="2 3">MUT 4182</strain>
    </source>
</reference>